<organism evidence="1 2">
    <name type="scientific">Actinomadura gamaensis</name>
    <dbReference type="NCBI Taxonomy" id="1763541"/>
    <lineage>
        <taxon>Bacteria</taxon>
        <taxon>Bacillati</taxon>
        <taxon>Actinomycetota</taxon>
        <taxon>Actinomycetes</taxon>
        <taxon>Streptosporangiales</taxon>
        <taxon>Thermomonosporaceae</taxon>
        <taxon>Actinomadura</taxon>
    </lineage>
</organism>
<dbReference type="SUPFAM" id="SSF103473">
    <property type="entry name" value="MFS general substrate transporter"/>
    <property type="match status" value="1"/>
</dbReference>
<evidence type="ECO:0000313" key="2">
    <source>
        <dbReference type="Proteomes" id="UP001595872"/>
    </source>
</evidence>
<protein>
    <submittedName>
        <fullName evidence="1">Uncharacterized protein</fullName>
    </submittedName>
</protein>
<proteinExistence type="predicted"/>
<gene>
    <name evidence="1" type="ORF">ACFPCY_08635</name>
</gene>
<dbReference type="Proteomes" id="UP001595872">
    <property type="component" value="Unassembled WGS sequence"/>
</dbReference>
<sequence>MLERPNVLRVNGPTSQATGEGSLEAGVLVVAIFTGPVRVVAGTALTVCGFAGAQAVLVGLVPNLVAADERDTAQGMLNFMNSLGGGSVRSLSRVCPASCRCRWPSPCSRRCTCQDSSSA</sequence>
<accession>A0ABV9TUY9</accession>
<dbReference type="Gene3D" id="1.20.1250.20">
    <property type="entry name" value="MFS general substrate transporter like domains"/>
    <property type="match status" value="1"/>
</dbReference>
<dbReference type="InterPro" id="IPR036259">
    <property type="entry name" value="MFS_trans_sf"/>
</dbReference>
<dbReference type="EMBL" id="JBHSIT010000002">
    <property type="protein sequence ID" value="MFC4907384.1"/>
    <property type="molecule type" value="Genomic_DNA"/>
</dbReference>
<dbReference type="RefSeq" id="WP_378253119.1">
    <property type="nucleotide sequence ID" value="NZ_JBHSIT010000002.1"/>
</dbReference>
<comment type="caution">
    <text evidence="1">The sequence shown here is derived from an EMBL/GenBank/DDBJ whole genome shotgun (WGS) entry which is preliminary data.</text>
</comment>
<keyword evidence="2" id="KW-1185">Reference proteome</keyword>
<reference evidence="2" key="1">
    <citation type="journal article" date="2019" name="Int. J. Syst. Evol. Microbiol.">
        <title>The Global Catalogue of Microorganisms (GCM) 10K type strain sequencing project: providing services to taxonomists for standard genome sequencing and annotation.</title>
        <authorList>
            <consortium name="The Broad Institute Genomics Platform"/>
            <consortium name="The Broad Institute Genome Sequencing Center for Infectious Disease"/>
            <person name="Wu L."/>
            <person name="Ma J."/>
        </authorList>
    </citation>
    <scope>NUCLEOTIDE SEQUENCE [LARGE SCALE GENOMIC DNA]</scope>
    <source>
        <strain evidence="2">KLKA75</strain>
    </source>
</reference>
<name>A0ABV9TUY9_9ACTN</name>
<evidence type="ECO:0000313" key="1">
    <source>
        <dbReference type="EMBL" id="MFC4907384.1"/>
    </source>
</evidence>